<dbReference type="SUPFAM" id="SSF52091">
    <property type="entry name" value="SpoIIaa-like"/>
    <property type="match status" value="1"/>
</dbReference>
<gene>
    <name evidence="4" type="ORF">ENJ10_11485</name>
</gene>
<comment type="similarity">
    <text evidence="1 2">Belongs to the anti-sigma-factor antagonist family.</text>
</comment>
<evidence type="ECO:0000256" key="1">
    <source>
        <dbReference type="ARBA" id="ARBA00009013"/>
    </source>
</evidence>
<dbReference type="InterPro" id="IPR036513">
    <property type="entry name" value="STAS_dom_sf"/>
</dbReference>
<evidence type="ECO:0000256" key="2">
    <source>
        <dbReference type="RuleBase" id="RU003749"/>
    </source>
</evidence>
<dbReference type="Gene3D" id="3.30.750.24">
    <property type="entry name" value="STAS domain"/>
    <property type="match status" value="1"/>
</dbReference>
<protein>
    <recommendedName>
        <fullName evidence="2">Anti-sigma factor antagonist</fullName>
    </recommendedName>
</protein>
<dbReference type="InterPro" id="IPR002645">
    <property type="entry name" value="STAS_dom"/>
</dbReference>
<dbReference type="PROSITE" id="PS50801">
    <property type="entry name" value="STAS"/>
    <property type="match status" value="1"/>
</dbReference>
<dbReference type="EMBL" id="DRLD01000319">
    <property type="protein sequence ID" value="HED11301.1"/>
    <property type="molecule type" value="Genomic_DNA"/>
</dbReference>
<feature type="domain" description="STAS" evidence="3">
    <location>
        <begin position="29"/>
        <end position="111"/>
    </location>
</feature>
<dbReference type="PANTHER" id="PTHR33495">
    <property type="entry name" value="ANTI-SIGMA FACTOR ANTAGONIST TM_1081-RELATED-RELATED"/>
    <property type="match status" value="1"/>
</dbReference>
<dbReference type="AlphaFoldDB" id="A0A7V1LNL7"/>
<dbReference type="InterPro" id="IPR003658">
    <property type="entry name" value="Anti-sigma_ant"/>
</dbReference>
<dbReference type="Proteomes" id="UP000886005">
    <property type="component" value="Unassembled WGS sequence"/>
</dbReference>
<evidence type="ECO:0000259" key="3">
    <source>
        <dbReference type="PROSITE" id="PS50801"/>
    </source>
</evidence>
<name>A0A7V1LNL7_CALAY</name>
<evidence type="ECO:0000313" key="4">
    <source>
        <dbReference type="EMBL" id="HED11301.1"/>
    </source>
</evidence>
<comment type="caution">
    <text evidence="4">The sequence shown here is derived from an EMBL/GenBank/DDBJ whole genome shotgun (WGS) entry which is preliminary data.</text>
</comment>
<sequence length="111" mass="12496">MSFNFEEKNNVLVVNIEEKRATVEISGKLKEELLSKIDEGHHNIIVNLDQSDFVDSSFLGALVAGLKKTTMKGGDLKIVGLHPPVRAMFELTRLFRIFDIFDTVDEALNSF</sequence>
<dbReference type="Pfam" id="PF01740">
    <property type="entry name" value="STAS"/>
    <property type="match status" value="1"/>
</dbReference>
<dbReference type="CDD" id="cd07043">
    <property type="entry name" value="STAS_anti-anti-sigma_factors"/>
    <property type="match status" value="1"/>
</dbReference>
<dbReference type="GO" id="GO:0043856">
    <property type="term" value="F:anti-sigma factor antagonist activity"/>
    <property type="evidence" value="ECO:0007669"/>
    <property type="project" value="InterPro"/>
</dbReference>
<dbReference type="NCBIfam" id="TIGR00377">
    <property type="entry name" value="ant_ant_sig"/>
    <property type="match status" value="1"/>
</dbReference>
<organism evidence="4">
    <name type="scientific">Caldithrix abyssi</name>
    <dbReference type="NCBI Taxonomy" id="187145"/>
    <lineage>
        <taxon>Bacteria</taxon>
        <taxon>Pseudomonadati</taxon>
        <taxon>Calditrichota</taxon>
        <taxon>Calditrichia</taxon>
        <taxon>Calditrichales</taxon>
        <taxon>Calditrichaceae</taxon>
        <taxon>Caldithrix</taxon>
    </lineage>
</organism>
<reference evidence="4" key="1">
    <citation type="journal article" date="2020" name="mSystems">
        <title>Genome- and Community-Level Interaction Insights into Carbon Utilization and Element Cycling Functions of Hydrothermarchaeota in Hydrothermal Sediment.</title>
        <authorList>
            <person name="Zhou Z."/>
            <person name="Liu Y."/>
            <person name="Xu W."/>
            <person name="Pan J."/>
            <person name="Luo Z.H."/>
            <person name="Li M."/>
        </authorList>
    </citation>
    <scope>NUCLEOTIDE SEQUENCE [LARGE SCALE GENOMIC DNA]</scope>
    <source>
        <strain evidence="4">HyVt-456</strain>
    </source>
</reference>
<dbReference type="PANTHER" id="PTHR33495:SF2">
    <property type="entry name" value="ANTI-SIGMA FACTOR ANTAGONIST TM_1081-RELATED"/>
    <property type="match status" value="1"/>
</dbReference>
<accession>A0A7V1LNL7</accession>
<proteinExistence type="inferred from homology"/>